<organism evidence="3 4">
    <name type="scientific">Idiomarina tyrosinivorans</name>
    <dbReference type="NCBI Taxonomy" id="1445662"/>
    <lineage>
        <taxon>Bacteria</taxon>
        <taxon>Pseudomonadati</taxon>
        <taxon>Pseudomonadota</taxon>
        <taxon>Gammaproteobacteria</taxon>
        <taxon>Alteromonadales</taxon>
        <taxon>Idiomarinaceae</taxon>
        <taxon>Idiomarina</taxon>
    </lineage>
</organism>
<dbReference type="Proteomes" id="UP000287996">
    <property type="component" value="Unassembled WGS sequence"/>
</dbReference>
<sequence length="124" mass="14161">MTGWEYLFRELVKHARMLPEYPPQYRDQAHQVSGCEAKVWLALETTPERQLRVFLDSDSRVVKGLLYQLWQACDQQPVHDVAALAVDDLLAQQQLDKQLSPARIQGFSAVAKELTRQAQLLADA</sequence>
<dbReference type="AlphaFoldDB" id="A0A432ZQZ8"/>
<dbReference type="PANTHER" id="PTHR43597:SF5">
    <property type="entry name" value="SUFE-LIKE PROTEIN 2, CHLOROPLASTIC"/>
    <property type="match status" value="1"/>
</dbReference>
<dbReference type="Pfam" id="PF02657">
    <property type="entry name" value="SufE"/>
    <property type="match status" value="1"/>
</dbReference>
<evidence type="ECO:0000313" key="3">
    <source>
        <dbReference type="EMBL" id="RUO80330.1"/>
    </source>
</evidence>
<keyword evidence="4" id="KW-1185">Reference proteome</keyword>
<comment type="caution">
    <text evidence="3">The sequence shown here is derived from an EMBL/GenBank/DDBJ whole genome shotgun (WGS) entry which is preliminary data.</text>
</comment>
<reference evidence="3 4" key="1">
    <citation type="journal article" date="2011" name="Front. Microbiol.">
        <title>Genomic signatures of strain selection and enhancement in Bacillus atrophaeus var. globigii, a historical biowarfare simulant.</title>
        <authorList>
            <person name="Gibbons H.S."/>
            <person name="Broomall S.M."/>
            <person name="McNew L.A."/>
            <person name="Daligault H."/>
            <person name="Chapman C."/>
            <person name="Bruce D."/>
            <person name="Karavis M."/>
            <person name="Krepps M."/>
            <person name="McGregor P.A."/>
            <person name="Hong C."/>
            <person name="Park K.H."/>
            <person name="Akmal A."/>
            <person name="Feldman A."/>
            <person name="Lin J.S."/>
            <person name="Chang W.E."/>
            <person name="Higgs B.W."/>
            <person name="Demirev P."/>
            <person name="Lindquist J."/>
            <person name="Liem A."/>
            <person name="Fochler E."/>
            <person name="Read T.D."/>
            <person name="Tapia R."/>
            <person name="Johnson S."/>
            <person name="Bishop-Lilly K.A."/>
            <person name="Detter C."/>
            <person name="Han C."/>
            <person name="Sozhamannan S."/>
            <person name="Rosenzweig C.N."/>
            <person name="Skowronski E.W."/>
        </authorList>
    </citation>
    <scope>NUCLEOTIDE SEQUENCE [LARGE SCALE GENOMIC DNA]</scope>
    <source>
        <strain evidence="3 4">CC-PW-9</strain>
    </source>
</reference>
<dbReference type="PANTHER" id="PTHR43597">
    <property type="entry name" value="SULFUR ACCEPTOR PROTEIN CSDE"/>
    <property type="match status" value="1"/>
</dbReference>
<dbReference type="EMBL" id="PIQH01000005">
    <property type="protein sequence ID" value="RUO80330.1"/>
    <property type="molecule type" value="Genomic_DNA"/>
</dbReference>
<evidence type="ECO:0000256" key="1">
    <source>
        <dbReference type="ARBA" id="ARBA00010282"/>
    </source>
</evidence>
<dbReference type="SUPFAM" id="SSF82649">
    <property type="entry name" value="SufE/NifU"/>
    <property type="match status" value="1"/>
</dbReference>
<gene>
    <name evidence="3" type="ORF">CWI84_06780</name>
</gene>
<feature type="domain" description="Fe-S metabolism associated" evidence="2">
    <location>
        <begin position="2"/>
        <end position="116"/>
    </location>
</feature>
<name>A0A432ZQZ8_9GAMM</name>
<dbReference type="Gene3D" id="3.90.1010.10">
    <property type="match status" value="1"/>
</dbReference>
<proteinExistence type="inferred from homology"/>
<evidence type="ECO:0000259" key="2">
    <source>
        <dbReference type="Pfam" id="PF02657"/>
    </source>
</evidence>
<accession>A0A432ZQZ8</accession>
<comment type="similarity">
    <text evidence="1">Belongs to the SufE family.</text>
</comment>
<evidence type="ECO:0000313" key="4">
    <source>
        <dbReference type="Proteomes" id="UP000287996"/>
    </source>
</evidence>
<dbReference type="RefSeq" id="WP_126841827.1">
    <property type="nucleotide sequence ID" value="NZ_PIQH01000005.1"/>
</dbReference>
<protein>
    <submittedName>
        <fullName evidence="3">(Fe-S)-binding protein</fullName>
    </submittedName>
</protein>
<dbReference type="OrthoDB" id="9799320at2"/>
<dbReference type="InterPro" id="IPR003808">
    <property type="entry name" value="Fe-S_metab-assoc_dom"/>
</dbReference>